<dbReference type="Gene3D" id="3.30.700.10">
    <property type="entry name" value="Glycoprotein, Type 4 Pilin"/>
    <property type="match status" value="1"/>
</dbReference>
<evidence type="ECO:0000313" key="3">
    <source>
        <dbReference type="Proteomes" id="UP000035036"/>
    </source>
</evidence>
<dbReference type="NCBIfam" id="TIGR02532">
    <property type="entry name" value="IV_pilin_GFxxxE"/>
    <property type="match status" value="1"/>
</dbReference>
<keyword evidence="1" id="KW-1133">Transmembrane helix</keyword>
<dbReference type="Pfam" id="PF07963">
    <property type="entry name" value="N_methyl"/>
    <property type="match status" value="1"/>
</dbReference>
<dbReference type="InterPro" id="IPR012902">
    <property type="entry name" value="N_methyl_site"/>
</dbReference>
<dbReference type="HOGENOM" id="CLU_091705_7_2_7"/>
<dbReference type="EMBL" id="CP010311">
    <property type="protein sequence ID" value="AJF06209.1"/>
    <property type="molecule type" value="Genomic_DNA"/>
</dbReference>
<dbReference type="STRING" id="483547.GSUB_06095"/>
<keyword evidence="3" id="KW-1185">Reference proteome</keyword>
<proteinExistence type="predicted"/>
<evidence type="ECO:0000313" key="2">
    <source>
        <dbReference type="EMBL" id="AJF06209.1"/>
    </source>
</evidence>
<keyword evidence="1" id="KW-0472">Membrane</keyword>
<accession>A0A0B5FNJ3</accession>
<evidence type="ECO:0000256" key="1">
    <source>
        <dbReference type="SAM" id="Phobius"/>
    </source>
</evidence>
<feature type="transmembrane region" description="Helical" evidence="1">
    <location>
        <begin position="12"/>
        <end position="36"/>
    </location>
</feature>
<dbReference type="RefSeq" id="WP_040199748.1">
    <property type="nucleotide sequence ID" value="NZ_CP010311.1"/>
</dbReference>
<organism evidence="2 3">
    <name type="scientific">Geoalkalibacter subterraneus</name>
    <dbReference type="NCBI Taxonomy" id="483547"/>
    <lineage>
        <taxon>Bacteria</taxon>
        <taxon>Pseudomonadati</taxon>
        <taxon>Thermodesulfobacteriota</taxon>
        <taxon>Desulfuromonadia</taxon>
        <taxon>Desulfuromonadales</taxon>
        <taxon>Geoalkalibacteraceae</taxon>
        <taxon>Geoalkalibacter</taxon>
    </lineage>
</organism>
<dbReference type="InterPro" id="IPR045584">
    <property type="entry name" value="Pilin-like"/>
</dbReference>
<dbReference type="OrthoDB" id="9790526at2"/>
<sequence length="162" mass="18386">MKLTRLAAKSAGLTFIELVLAMAILSVLAAVALPLAEISVKRSKEIELQRALRDIREAIDAYHDDWVRAVAEQKITPSVDDTGYPEELEELVDGKEWGDLFSFKRRYLRRIPRDPFDRYGEGWGLRSYEDDPDSMVHSGSDIYDVYSLSDGIALDGTPYNTW</sequence>
<gene>
    <name evidence="2" type="ORF">GSUB_06095</name>
</gene>
<dbReference type="SUPFAM" id="SSF54523">
    <property type="entry name" value="Pili subunits"/>
    <property type="match status" value="1"/>
</dbReference>
<reference evidence="2 3" key="1">
    <citation type="journal article" date="2015" name="Genome Announc.">
        <title>Genomes of Geoalkalibacter ferrihydriticus Z-0531T and Geoalkalibacter subterraneus Red1T, Two Haloalkaliphilic Metal-Reducing Deltaproteobacteria.</title>
        <authorList>
            <person name="Badalamenti J.P."/>
            <person name="Krajmalnik-Brown R."/>
            <person name="Torres C.I."/>
            <person name="Bond D.R."/>
        </authorList>
    </citation>
    <scope>NUCLEOTIDE SEQUENCE [LARGE SCALE GENOMIC DNA]</scope>
    <source>
        <strain evidence="2 3">Red1</strain>
    </source>
</reference>
<protein>
    <submittedName>
        <fullName evidence="2">General secretion pathway protein GspG</fullName>
    </submittedName>
</protein>
<keyword evidence="1" id="KW-0812">Transmembrane</keyword>
<name>A0A0B5FNJ3_9BACT</name>
<dbReference type="KEGG" id="gsb:GSUB_06095"/>
<dbReference type="AlphaFoldDB" id="A0A0B5FNJ3"/>
<dbReference type="Proteomes" id="UP000035036">
    <property type="component" value="Chromosome"/>
</dbReference>